<feature type="binding site" evidence="5">
    <location>
        <position position="137"/>
    </location>
    <ligand>
        <name>S-adenosyl-L-methionine</name>
        <dbReference type="ChEBI" id="CHEBI:59789"/>
    </ligand>
</feature>
<dbReference type="AlphaFoldDB" id="S3MW14"/>
<evidence type="ECO:0000259" key="7">
    <source>
        <dbReference type="Pfam" id="PF17827"/>
    </source>
</evidence>
<keyword evidence="3 5" id="KW-0949">S-adenosyl-L-methionine</keyword>
<gene>
    <name evidence="5" type="primary">prmC</name>
    <name evidence="8" type="ORF">F945_02321</name>
</gene>
<dbReference type="InterPro" id="IPR019874">
    <property type="entry name" value="RF_methyltr_PrmC"/>
</dbReference>
<evidence type="ECO:0000256" key="5">
    <source>
        <dbReference type="HAMAP-Rule" id="MF_02126"/>
    </source>
</evidence>
<evidence type="ECO:0000256" key="2">
    <source>
        <dbReference type="ARBA" id="ARBA00022679"/>
    </source>
</evidence>
<protein>
    <recommendedName>
        <fullName evidence="5">Release factor glutamine methyltransferase</fullName>
        <shortName evidence="5">RF MTase</shortName>
        <ecNumber evidence="5">2.1.1.297</ecNumber>
    </recommendedName>
    <alternativeName>
        <fullName evidence="5">N5-glutamine methyltransferase PrmC</fullName>
    </alternativeName>
    <alternativeName>
        <fullName evidence="5">Protein-(glutamine-N5) MTase PrmC</fullName>
    </alternativeName>
    <alternativeName>
        <fullName evidence="5">Protein-glutamine N-methyltransferase PrmC</fullName>
    </alternativeName>
</protein>
<dbReference type="CDD" id="cd02440">
    <property type="entry name" value="AdoMet_MTases"/>
    <property type="match status" value="1"/>
</dbReference>
<dbReference type="GO" id="GO:0032259">
    <property type="term" value="P:methylation"/>
    <property type="evidence" value="ECO:0007669"/>
    <property type="project" value="UniProtKB-KW"/>
</dbReference>
<dbReference type="PANTHER" id="PTHR18895:SF74">
    <property type="entry name" value="MTRF1L RELEASE FACTOR GLUTAMINE METHYLTRANSFERASE"/>
    <property type="match status" value="1"/>
</dbReference>
<dbReference type="Proteomes" id="UP000014568">
    <property type="component" value="Unassembled WGS sequence"/>
</dbReference>
<dbReference type="EMBL" id="ATGI01000031">
    <property type="protein sequence ID" value="EPF71975.1"/>
    <property type="molecule type" value="Genomic_DNA"/>
</dbReference>
<dbReference type="SUPFAM" id="SSF53335">
    <property type="entry name" value="S-adenosyl-L-methionine-dependent methyltransferases"/>
    <property type="match status" value="1"/>
</dbReference>
<dbReference type="InterPro" id="IPR004556">
    <property type="entry name" value="HemK-like"/>
</dbReference>
<dbReference type="InterPro" id="IPR050320">
    <property type="entry name" value="N5-glutamine_MTase"/>
</dbReference>
<dbReference type="InterPro" id="IPR040758">
    <property type="entry name" value="PrmC_N"/>
</dbReference>
<comment type="catalytic activity">
    <reaction evidence="4 5">
        <text>L-glutaminyl-[peptide chain release factor] + S-adenosyl-L-methionine = N(5)-methyl-L-glutaminyl-[peptide chain release factor] + S-adenosyl-L-homocysteine + H(+)</text>
        <dbReference type="Rhea" id="RHEA:42896"/>
        <dbReference type="Rhea" id="RHEA-COMP:10271"/>
        <dbReference type="Rhea" id="RHEA-COMP:10272"/>
        <dbReference type="ChEBI" id="CHEBI:15378"/>
        <dbReference type="ChEBI" id="CHEBI:30011"/>
        <dbReference type="ChEBI" id="CHEBI:57856"/>
        <dbReference type="ChEBI" id="CHEBI:59789"/>
        <dbReference type="ChEBI" id="CHEBI:61891"/>
        <dbReference type="EC" id="2.1.1.297"/>
    </reaction>
</comment>
<comment type="function">
    <text evidence="5">Methylates the class 1 translation termination release factors RF1/PrfA and RF2/PrfB on the glutamine residue of the universally conserved GGQ motif.</text>
</comment>
<comment type="caution">
    <text evidence="8">The sequence shown here is derived from an EMBL/GenBank/DDBJ whole genome shotgun (WGS) entry which is preliminary data.</text>
</comment>
<evidence type="ECO:0000256" key="4">
    <source>
        <dbReference type="ARBA" id="ARBA00048391"/>
    </source>
</evidence>
<dbReference type="PANTHER" id="PTHR18895">
    <property type="entry name" value="HEMK METHYLTRANSFERASE"/>
    <property type="match status" value="1"/>
</dbReference>
<evidence type="ECO:0000256" key="1">
    <source>
        <dbReference type="ARBA" id="ARBA00022603"/>
    </source>
</evidence>
<dbReference type="GO" id="GO:0102559">
    <property type="term" value="F:peptide chain release factor N(5)-glutamine methyltransferase activity"/>
    <property type="evidence" value="ECO:0007669"/>
    <property type="project" value="UniProtKB-EC"/>
</dbReference>
<feature type="binding site" evidence="5">
    <location>
        <position position="184"/>
    </location>
    <ligand>
        <name>S-adenosyl-L-methionine</name>
        <dbReference type="ChEBI" id="CHEBI:59789"/>
    </ligand>
</feature>
<dbReference type="eggNOG" id="COG2890">
    <property type="taxonomic scope" value="Bacteria"/>
</dbReference>
<dbReference type="NCBIfam" id="TIGR03534">
    <property type="entry name" value="RF_mod_PrmC"/>
    <property type="match status" value="1"/>
</dbReference>
<dbReference type="STRING" id="632955.GCA_000829675_01606"/>
<dbReference type="Pfam" id="PF17827">
    <property type="entry name" value="PrmC_N"/>
    <property type="match status" value="1"/>
</dbReference>
<dbReference type="FunFam" id="3.40.50.150:FF:000053">
    <property type="entry name" value="Release factor glutamine methyltransferase"/>
    <property type="match status" value="1"/>
</dbReference>
<feature type="binding site" evidence="5">
    <location>
        <position position="165"/>
    </location>
    <ligand>
        <name>S-adenosyl-L-methionine</name>
        <dbReference type="ChEBI" id="CHEBI:59789"/>
    </ligand>
</feature>
<name>S3MW14_9GAMM</name>
<sequence>MNIGEAVALRGELDSYERQENLWILEHILNRNALELKLLGDLELSSKQQQDYIRALARIEAGEPLAYITGSQPFWTLDLIVTPDTLVPRPDTEVLVETVLKLDLALDANIVDLGTGTGAVALALASERPSWQVLATDIYAPTLAVAKRNALKHGLQHVEFACGAWYAAFSASHDQIRFDVIVSNPPYIDAVDPHMQGLGAEPERALVADKQGMADLELIITQAQHWLKAQGWVVLEHGYDQGLAVRNVFKQAGFKQVKTIQDYAGQDRVSLGQYCPD</sequence>
<reference evidence="8 9" key="1">
    <citation type="submission" date="2013-06" db="EMBL/GenBank/DDBJ databases">
        <title>The Genome Sequence of Acinetobacter rudis CIP 110305.</title>
        <authorList>
            <consortium name="The Broad Institute Genome Sequencing Platform"/>
            <consortium name="The Broad Institute Genome Sequencing Center for Infectious Disease"/>
            <person name="Cerqueira G."/>
            <person name="Feldgarden M."/>
            <person name="Courvalin P."/>
            <person name="Perichon B."/>
            <person name="Grillot-Courvalin C."/>
            <person name="Clermont D."/>
            <person name="Rocha E."/>
            <person name="Yoon E.-J."/>
            <person name="Nemec A."/>
            <person name="Young S.K."/>
            <person name="Zeng Q."/>
            <person name="Gargeya S."/>
            <person name="Fitzgerald M."/>
            <person name="Abouelleil A."/>
            <person name="Alvarado L."/>
            <person name="Berlin A.M."/>
            <person name="Chapman S.B."/>
            <person name="Dewar J."/>
            <person name="Goldberg J."/>
            <person name="Griggs A."/>
            <person name="Gujja S."/>
            <person name="Hansen M."/>
            <person name="Howarth C."/>
            <person name="Imamovic A."/>
            <person name="Larimer J."/>
            <person name="McCowan C."/>
            <person name="Murphy C."/>
            <person name="Pearson M."/>
            <person name="Priest M."/>
            <person name="Roberts A."/>
            <person name="Saif S."/>
            <person name="Shea T."/>
            <person name="Sykes S."/>
            <person name="Wortman J."/>
            <person name="Nusbaum C."/>
            <person name="Birren B."/>
        </authorList>
    </citation>
    <scope>NUCLEOTIDE SEQUENCE [LARGE SCALE GENOMIC DNA]</scope>
    <source>
        <strain evidence="8 9">CIP 110305</strain>
    </source>
</reference>
<accession>S3MW14</accession>
<dbReference type="Gene3D" id="1.10.8.10">
    <property type="entry name" value="DNA helicase RuvA subunit, C-terminal domain"/>
    <property type="match status" value="1"/>
</dbReference>
<evidence type="ECO:0000256" key="3">
    <source>
        <dbReference type="ARBA" id="ARBA00022691"/>
    </source>
</evidence>
<keyword evidence="1 5" id="KW-0489">Methyltransferase</keyword>
<dbReference type="RefSeq" id="WP_016656725.1">
    <property type="nucleotide sequence ID" value="NZ_KE340353.1"/>
</dbReference>
<dbReference type="GO" id="GO:0003676">
    <property type="term" value="F:nucleic acid binding"/>
    <property type="evidence" value="ECO:0007669"/>
    <property type="project" value="InterPro"/>
</dbReference>
<proteinExistence type="inferred from homology"/>
<keyword evidence="9" id="KW-1185">Reference proteome</keyword>
<comment type="similarity">
    <text evidence="5">Belongs to the protein N5-glutamine methyltransferase family. PrmC subfamily.</text>
</comment>
<organism evidence="8 9">
    <name type="scientific">Acinetobacter rudis CIP 110305</name>
    <dbReference type="NCBI Taxonomy" id="421052"/>
    <lineage>
        <taxon>Bacteria</taxon>
        <taxon>Pseudomonadati</taxon>
        <taxon>Pseudomonadota</taxon>
        <taxon>Gammaproteobacteria</taxon>
        <taxon>Moraxellales</taxon>
        <taxon>Moraxellaceae</taxon>
        <taxon>Acinetobacter</taxon>
    </lineage>
</organism>
<feature type="binding site" evidence="5">
    <location>
        <begin position="184"/>
        <end position="187"/>
    </location>
    <ligand>
        <name>substrate</name>
    </ligand>
</feature>
<dbReference type="Gene3D" id="3.40.50.150">
    <property type="entry name" value="Vaccinia Virus protein VP39"/>
    <property type="match status" value="1"/>
</dbReference>
<dbReference type="HAMAP" id="MF_02126">
    <property type="entry name" value="RF_methyltr_PrmC"/>
    <property type="match status" value="1"/>
</dbReference>
<feature type="domain" description="Release factor glutamine methyltransferase N-terminal" evidence="7">
    <location>
        <begin position="17"/>
        <end position="70"/>
    </location>
</feature>
<dbReference type="InterPro" id="IPR002052">
    <property type="entry name" value="DNA_methylase_N6_adenine_CS"/>
</dbReference>
<dbReference type="PATRIC" id="fig|421052.3.peg.2265"/>
<dbReference type="HOGENOM" id="CLU_018398_3_0_6"/>
<dbReference type="OrthoDB" id="9800643at2"/>
<keyword evidence="2 5" id="KW-0808">Transferase</keyword>
<feature type="domain" description="Methyltransferase small" evidence="6">
    <location>
        <begin position="92"/>
        <end position="189"/>
    </location>
</feature>
<dbReference type="PROSITE" id="PS00092">
    <property type="entry name" value="N6_MTASE"/>
    <property type="match status" value="1"/>
</dbReference>
<evidence type="ECO:0000313" key="8">
    <source>
        <dbReference type="EMBL" id="EPF71975.1"/>
    </source>
</evidence>
<dbReference type="InterPro" id="IPR029063">
    <property type="entry name" value="SAM-dependent_MTases_sf"/>
</dbReference>
<feature type="binding site" evidence="5">
    <location>
        <begin position="114"/>
        <end position="118"/>
    </location>
    <ligand>
        <name>S-adenosyl-L-methionine</name>
        <dbReference type="ChEBI" id="CHEBI:59789"/>
    </ligand>
</feature>
<dbReference type="NCBIfam" id="TIGR00536">
    <property type="entry name" value="hemK_fam"/>
    <property type="match status" value="1"/>
</dbReference>
<evidence type="ECO:0000259" key="6">
    <source>
        <dbReference type="Pfam" id="PF05175"/>
    </source>
</evidence>
<dbReference type="InterPro" id="IPR007848">
    <property type="entry name" value="Small_mtfrase_dom"/>
</dbReference>
<evidence type="ECO:0000313" key="9">
    <source>
        <dbReference type="Proteomes" id="UP000014568"/>
    </source>
</evidence>
<dbReference type="Pfam" id="PF05175">
    <property type="entry name" value="MTS"/>
    <property type="match status" value="1"/>
</dbReference>
<dbReference type="EC" id="2.1.1.297" evidence="5"/>